<dbReference type="PANTHER" id="PTHR40621">
    <property type="entry name" value="TRANSCRIPTION FACTOR KAPC-RELATED"/>
    <property type="match status" value="1"/>
</dbReference>
<dbReference type="Gene3D" id="1.20.5.170">
    <property type="match status" value="1"/>
</dbReference>
<organism evidence="5 6">
    <name type="scientific">Malassezia caprae</name>
    <dbReference type="NCBI Taxonomy" id="1381934"/>
    <lineage>
        <taxon>Eukaryota</taxon>
        <taxon>Fungi</taxon>
        <taxon>Dikarya</taxon>
        <taxon>Basidiomycota</taxon>
        <taxon>Ustilaginomycotina</taxon>
        <taxon>Malasseziomycetes</taxon>
        <taxon>Malasseziales</taxon>
        <taxon>Malasseziaceae</taxon>
        <taxon>Malassezia</taxon>
    </lineage>
</organism>
<dbReference type="Pfam" id="PF00170">
    <property type="entry name" value="bZIP_1"/>
    <property type="match status" value="1"/>
</dbReference>
<gene>
    <name evidence="5" type="ORF">MCAP1_002383</name>
</gene>
<dbReference type="CDD" id="cd14688">
    <property type="entry name" value="bZIP_YAP"/>
    <property type="match status" value="1"/>
</dbReference>
<name>A0AAF0IVS8_9BASI</name>
<dbReference type="GO" id="GO:0001228">
    <property type="term" value="F:DNA-binding transcription activator activity, RNA polymerase II-specific"/>
    <property type="evidence" value="ECO:0007669"/>
    <property type="project" value="TreeGrafter"/>
</dbReference>
<dbReference type="SUPFAM" id="SSF57959">
    <property type="entry name" value="Leucine zipper domain"/>
    <property type="match status" value="1"/>
</dbReference>
<keyword evidence="2" id="KW-0539">Nucleus</keyword>
<evidence type="ECO:0000256" key="3">
    <source>
        <dbReference type="SAM" id="MobiDB-lite"/>
    </source>
</evidence>
<evidence type="ECO:0000313" key="6">
    <source>
        <dbReference type="Proteomes" id="UP001220961"/>
    </source>
</evidence>
<dbReference type="AlphaFoldDB" id="A0AAF0IVS8"/>
<dbReference type="InterPro" id="IPR046347">
    <property type="entry name" value="bZIP_sf"/>
</dbReference>
<dbReference type="EMBL" id="CP119911">
    <property type="protein sequence ID" value="WFD20139.1"/>
    <property type="molecule type" value="Genomic_DNA"/>
</dbReference>
<accession>A0AAF0IVS8</accession>
<feature type="compositionally biased region" description="Pro residues" evidence="3">
    <location>
        <begin position="155"/>
        <end position="170"/>
    </location>
</feature>
<dbReference type="InterPro" id="IPR004827">
    <property type="entry name" value="bZIP"/>
</dbReference>
<evidence type="ECO:0000259" key="4">
    <source>
        <dbReference type="PROSITE" id="PS00036"/>
    </source>
</evidence>
<dbReference type="GO" id="GO:0090575">
    <property type="term" value="C:RNA polymerase II transcription regulator complex"/>
    <property type="evidence" value="ECO:0007669"/>
    <property type="project" value="TreeGrafter"/>
</dbReference>
<evidence type="ECO:0000256" key="1">
    <source>
        <dbReference type="ARBA" id="ARBA00004123"/>
    </source>
</evidence>
<dbReference type="InterPro" id="IPR018287">
    <property type="entry name" value="Hap4_TF_heteromerisation"/>
</dbReference>
<evidence type="ECO:0000256" key="2">
    <source>
        <dbReference type="ARBA" id="ARBA00023242"/>
    </source>
</evidence>
<feature type="region of interest" description="Disordered" evidence="3">
    <location>
        <begin position="34"/>
        <end position="60"/>
    </location>
</feature>
<dbReference type="PANTHER" id="PTHR40621:SF7">
    <property type="entry name" value="BZIP DOMAIN-CONTAINING PROTEIN"/>
    <property type="match status" value="1"/>
</dbReference>
<feature type="region of interest" description="Disordered" evidence="3">
    <location>
        <begin position="234"/>
        <end position="257"/>
    </location>
</feature>
<evidence type="ECO:0000313" key="5">
    <source>
        <dbReference type="EMBL" id="WFD20139.1"/>
    </source>
</evidence>
<feature type="region of interest" description="Disordered" evidence="3">
    <location>
        <begin position="127"/>
        <end position="176"/>
    </location>
</feature>
<dbReference type="Proteomes" id="UP001220961">
    <property type="component" value="Chromosome 4"/>
</dbReference>
<dbReference type="GO" id="GO:0000976">
    <property type="term" value="F:transcription cis-regulatory region binding"/>
    <property type="evidence" value="ECO:0007669"/>
    <property type="project" value="InterPro"/>
</dbReference>
<proteinExistence type="predicted"/>
<reference evidence="5" key="1">
    <citation type="submission" date="2023-03" db="EMBL/GenBank/DDBJ databases">
        <title>Mating type loci evolution in Malassezia.</title>
        <authorList>
            <person name="Coelho M.A."/>
        </authorList>
    </citation>
    <scope>NUCLEOTIDE SEQUENCE</scope>
    <source>
        <strain evidence="5">CBS 10434</strain>
    </source>
</reference>
<dbReference type="Pfam" id="PF10297">
    <property type="entry name" value="Hap4_Hap_bind"/>
    <property type="match status" value="1"/>
</dbReference>
<protein>
    <recommendedName>
        <fullName evidence="4">BZIP domain-containing protein</fullName>
    </recommendedName>
</protein>
<dbReference type="SMART" id="SM00338">
    <property type="entry name" value="BRLZ"/>
    <property type="match status" value="1"/>
</dbReference>
<dbReference type="InterPro" id="IPR050936">
    <property type="entry name" value="AP-1-like"/>
</dbReference>
<sequence length="414" mass="45390">MSALLSEGVMVAPHAMSTTDPQEIVQPSKEWVLPARGKPGRKLSTNVPMTKRKAQNRESQRAFRERKSAYLLELQQKVAQFEAREVEANVQMQHLALQYRQEAEALRAENTRLTQQCRELAQQLQALQHTKGQSEDRAAPQSSGSCSPVKLRSVPPSPAAVPATLPLPRPPAEEEDDELDIDCIFCPGKSQCVCRGHASLPMDDASPAPATPSAVALPARTLAQKRLWYTVEPANQIPRARPPPSASSTTSSPPLRPGYVRIRRRAHHPVAHLWKTRPATRACTGDPATCSACQSDPQLQQFCHTVSRTAQRPVSAARESSACESVPAAFQRLQSHHNFPKSRDGLDMLAEVVARDSVGESKSESQDTPMPEQPRLLVRSSAVSEALALLDRPAPDVACACPWAQTPSRLPWPR</sequence>
<keyword evidence="6" id="KW-1185">Reference proteome</keyword>
<comment type="subcellular location">
    <subcellularLocation>
        <location evidence="1">Nucleus</location>
    </subcellularLocation>
</comment>
<dbReference type="PROSITE" id="PS00036">
    <property type="entry name" value="BZIP_BASIC"/>
    <property type="match status" value="1"/>
</dbReference>
<feature type="domain" description="BZIP" evidence="4">
    <location>
        <begin position="51"/>
        <end position="66"/>
    </location>
</feature>